<dbReference type="Proteomes" id="UP000187074">
    <property type="component" value="Unassembled WGS sequence"/>
</dbReference>
<dbReference type="InterPro" id="IPR010982">
    <property type="entry name" value="Lambda_DNA-bd_dom_sf"/>
</dbReference>
<evidence type="ECO:0000256" key="3">
    <source>
        <dbReference type="ARBA" id="ARBA00023163"/>
    </source>
</evidence>
<comment type="caution">
    <text evidence="5">The sequence shown here is derived from an EMBL/GenBank/DDBJ whole genome shotgun (WGS) entry which is preliminary data.</text>
</comment>
<accession>A0A1R1B3J3</accession>
<dbReference type="CDD" id="cd01544">
    <property type="entry name" value="PBP1_GalR"/>
    <property type="match status" value="1"/>
</dbReference>
<feature type="domain" description="HTH lacI-type" evidence="4">
    <location>
        <begin position="3"/>
        <end position="50"/>
    </location>
</feature>
<evidence type="ECO:0000256" key="2">
    <source>
        <dbReference type="ARBA" id="ARBA00023125"/>
    </source>
</evidence>
<dbReference type="InterPro" id="IPR046335">
    <property type="entry name" value="LacI/GalR-like_sensor"/>
</dbReference>
<dbReference type="PANTHER" id="PTHR30146:SF109">
    <property type="entry name" value="HTH-TYPE TRANSCRIPTIONAL REGULATOR GALS"/>
    <property type="match status" value="1"/>
</dbReference>
<keyword evidence="2" id="KW-0238">DNA-binding</keyword>
<dbReference type="Gene3D" id="1.10.260.40">
    <property type="entry name" value="lambda repressor-like DNA-binding domains"/>
    <property type="match status" value="1"/>
</dbReference>
<dbReference type="SMART" id="SM00354">
    <property type="entry name" value="HTH_LACI"/>
    <property type="match status" value="1"/>
</dbReference>
<evidence type="ECO:0000313" key="5">
    <source>
        <dbReference type="EMBL" id="OME93719.1"/>
    </source>
</evidence>
<evidence type="ECO:0000259" key="4">
    <source>
        <dbReference type="PROSITE" id="PS50932"/>
    </source>
</evidence>
<dbReference type="EMBL" id="MRTF01000003">
    <property type="protein sequence ID" value="OME93719.1"/>
    <property type="molecule type" value="Genomic_DNA"/>
</dbReference>
<dbReference type="PANTHER" id="PTHR30146">
    <property type="entry name" value="LACI-RELATED TRANSCRIPTIONAL REPRESSOR"/>
    <property type="match status" value="1"/>
</dbReference>
<name>A0A1R1B3J3_PAELA</name>
<dbReference type="GO" id="GO:0003700">
    <property type="term" value="F:DNA-binding transcription factor activity"/>
    <property type="evidence" value="ECO:0007669"/>
    <property type="project" value="TreeGrafter"/>
</dbReference>
<dbReference type="PROSITE" id="PS50932">
    <property type="entry name" value="HTH_LACI_2"/>
    <property type="match status" value="1"/>
</dbReference>
<proteinExistence type="predicted"/>
<dbReference type="GO" id="GO:0000976">
    <property type="term" value="F:transcription cis-regulatory region binding"/>
    <property type="evidence" value="ECO:0007669"/>
    <property type="project" value="TreeGrafter"/>
</dbReference>
<dbReference type="OrthoDB" id="43195at2"/>
<dbReference type="RefSeq" id="WP_076322390.1">
    <property type="nucleotide sequence ID" value="NZ_BOSB01000004.1"/>
</dbReference>
<keyword evidence="3" id="KW-0804">Transcription</keyword>
<dbReference type="Pfam" id="PF00356">
    <property type="entry name" value="LacI"/>
    <property type="match status" value="1"/>
</dbReference>
<dbReference type="Gene3D" id="3.40.50.2300">
    <property type="match status" value="2"/>
</dbReference>
<dbReference type="InterPro" id="IPR028082">
    <property type="entry name" value="Peripla_BP_I"/>
</dbReference>
<dbReference type="SUPFAM" id="SSF53822">
    <property type="entry name" value="Periplasmic binding protein-like I"/>
    <property type="match status" value="1"/>
</dbReference>
<keyword evidence="1" id="KW-0805">Transcription regulation</keyword>
<dbReference type="STRING" id="1401.BK123_10730"/>
<reference evidence="5 6" key="1">
    <citation type="submission" date="2016-11" db="EMBL/GenBank/DDBJ databases">
        <title>Paenibacillus species isolates.</title>
        <authorList>
            <person name="Beno S.M."/>
        </authorList>
    </citation>
    <scope>NUCLEOTIDE SEQUENCE [LARGE SCALE GENOMIC DNA]</scope>
    <source>
        <strain evidence="5 6">FSL F4-0100</strain>
    </source>
</reference>
<dbReference type="SUPFAM" id="SSF47413">
    <property type="entry name" value="lambda repressor-like DNA-binding domains"/>
    <property type="match status" value="1"/>
</dbReference>
<dbReference type="Pfam" id="PF13377">
    <property type="entry name" value="Peripla_BP_3"/>
    <property type="match status" value="1"/>
</dbReference>
<dbReference type="PROSITE" id="PS00356">
    <property type="entry name" value="HTH_LACI_1"/>
    <property type="match status" value="1"/>
</dbReference>
<dbReference type="InterPro" id="IPR000843">
    <property type="entry name" value="HTH_LacI"/>
</dbReference>
<dbReference type="AlphaFoldDB" id="A0A1R1B3J3"/>
<dbReference type="CDD" id="cd01392">
    <property type="entry name" value="HTH_LacI"/>
    <property type="match status" value="1"/>
</dbReference>
<sequence length="351" mass="39492">MKITLKDIADHANVSISSVSRALNNANSTALVNDQTRLRIIQVAKDLGYHKFNNSLQKNENFSVNKKVPKRVGLALYDVKAKYQDPYFSEIIYGIESELLDQECILDFTFEVQDIFNFNLFGDMNESDLGVICIGPLKHDFINELNKRVPFVISVGGIPKLDIDYVTVDFRNAAMQAVQYLVDLGHRKIAYIGGSSQVGMPIDQEERFYGYKEAMEFNHLDIIPEWVQDGCFDLTKSYEAMKKILNTQSPPSAVFTASDKMAFGAYKAIGEYGLSIPNDISVVSFDNVEMSEFINPPLTTVQVHKEEMGRIAVKLLLQRMEGGIPLPLISYLPTKLMVRSSCTEKSEVKTI</sequence>
<organism evidence="5 6">
    <name type="scientific">Paenibacillus lautus</name>
    <name type="common">Bacillus lautus</name>
    <dbReference type="NCBI Taxonomy" id="1401"/>
    <lineage>
        <taxon>Bacteria</taxon>
        <taxon>Bacillati</taxon>
        <taxon>Bacillota</taxon>
        <taxon>Bacilli</taxon>
        <taxon>Bacillales</taxon>
        <taxon>Paenibacillaceae</taxon>
        <taxon>Paenibacillus</taxon>
    </lineage>
</organism>
<evidence type="ECO:0000313" key="6">
    <source>
        <dbReference type="Proteomes" id="UP000187074"/>
    </source>
</evidence>
<gene>
    <name evidence="5" type="ORF">BK123_10730</name>
</gene>
<protein>
    <recommendedName>
        <fullName evidence="4">HTH lacI-type domain-containing protein</fullName>
    </recommendedName>
</protein>
<evidence type="ECO:0000256" key="1">
    <source>
        <dbReference type="ARBA" id="ARBA00023015"/>
    </source>
</evidence>